<dbReference type="Pfam" id="PF11079">
    <property type="entry name" value="YqhG"/>
    <property type="match status" value="1"/>
</dbReference>
<gene>
    <name evidence="1" type="ORF">P9989_12600</name>
</gene>
<protein>
    <submittedName>
        <fullName evidence="1">YqhG family protein</fullName>
    </submittedName>
</protein>
<reference evidence="1 2" key="1">
    <citation type="submission" date="2023-04" db="EMBL/GenBank/DDBJ databases">
        <title>Genome sequence of Halobacillus naozhouensis KACC 21980.</title>
        <authorList>
            <person name="Kim S."/>
            <person name="Heo J."/>
            <person name="Kwon S.-W."/>
        </authorList>
    </citation>
    <scope>NUCLEOTIDE SEQUENCE [LARGE SCALE GENOMIC DNA]</scope>
    <source>
        <strain evidence="1 2">KCTC 13234</strain>
    </source>
</reference>
<dbReference type="EMBL" id="CP121671">
    <property type="protein sequence ID" value="WFT73243.1"/>
    <property type="molecule type" value="Genomic_DNA"/>
</dbReference>
<dbReference type="RefSeq" id="WP_283075264.1">
    <property type="nucleotide sequence ID" value="NZ_CP121671.1"/>
</dbReference>
<proteinExistence type="predicted"/>
<dbReference type="Proteomes" id="UP001221597">
    <property type="component" value="Chromosome"/>
</dbReference>
<evidence type="ECO:0000313" key="1">
    <source>
        <dbReference type="EMBL" id="WFT73243.1"/>
    </source>
</evidence>
<keyword evidence="2" id="KW-1185">Reference proteome</keyword>
<sequence length="267" mass="31115">MTSSTYYQFAKDFFSTHGCSILETSERSMEVQLTSDMDEALMNRPFYWHYMKKMNRVGEAMKLTFTDGLMEENNGIHLHAGTPKLHQMYQLAIDRSYSTRLYEHLSALTVNQPLHPWMVLNIKIVYRGKQTRDEILSVGLNLINGALLSGMVDKIWEIDFCSTVSDFSFPMTPVVRMESGYQRILNYVKDQLASLHDEWATESLKQLDSEKDLLHHFYTSDDVDEDYYEKELDQLQVRYKPRVAIHVANGGLFYLSQETSQSLFRQT</sequence>
<accession>A0ABY8ITB0</accession>
<dbReference type="InterPro" id="IPR024562">
    <property type="entry name" value="YqhG"/>
</dbReference>
<evidence type="ECO:0000313" key="2">
    <source>
        <dbReference type="Proteomes" id="UP001221597"/>
    </source>
</evidence>
<organism evidence="1 2">
    <name type="scientific">Halobacillus naozhouensis</name>
    <dbReference type="NCBI Taxonomy" id="554880"/>
    <lineage>
        <taxon>Bacteria</taxon>
        <taxon>Bacillati</taxon>
        <taxon>Bacillota</taxon>
        <taxon>Bacilli</taxon>
        <taxon>Bacillales</taxon>
        <taxon>Bacillaceae</taxon>
        <taxon>Halobacillus</taxon>
    </lineage>
</organism>
<name>A0ABY8ITB0_9BACI</name>